<evidence type="ECO:0000313" key="3">
    <source>
        <dbReference type="Proteomes" id="UP000054166"/>
    </source>
</evidence>
<dbReference type="OrthoDB" id="3025610at2759"/>
<dbReference type="Proteomes" id="UP000054166">
    <property type="component" value="Unassembled WGS sequence"/>
</dbReference>
<gene>
    <name evidence="2" type="ORF">PILCRDRAFT_14398</name>
</gene>
<feature type="compositionally biased region" description="Low complexity" evidence="1">
    <location>
        <begin position="184"/>
        <end position="204"/>
    </location>
</feature>
<sequence length="236" mass="25150">MDDSEEEDGVAGEGWDQMSKRIKMEFGDAKRKGKVPVVKNTESKKRPSTSHNDPTSYQSQSLLLSALSSQPTSKPVVFSAAYSIISTSKPPVSLGRRVEMVAWEVRKTLRDTFGGAGFNRHNPISQLTTALSSSQTFACLCSHATATALANTSAPTMIAASSSSKSHNLKRTQSNLSRYFAGLSSKSSDPSSASTPTSTSAKQSRGCGGTIGITVEDDFTHPLGVKGHRVLVIVQH</sequence>
<accession>A0A0C3AKQ4</accession>
<name>A0A0C3AKQ4_PILCF</name>
<feature type="compositionally biased region" description="Basic and acidic residues" evidence="1">
    <location>
        <begin position="18"/>
        <end position="30"/>
    </location>
</feature>
<dbReference type="AlphaFoldDB" id="A0A0C3AKQ4"/>
<reference evidence="3" key="2">
    <citation type="submission" date="2015-01" db="EMBL/GenBank/DDBJ databases">
        <title>Evolutionary Origins and Diversification of the Mycorrhizal Mutualists.</title>
        <authorList>
            <consortium name="DOE Joint Genome Institute"/>
            <consortium name="Mycorrhizal Genomics Consortium"/>
            <person name="Kohler A."/>
            <person name="Kuo A."/>
            <person name="Nagy L.G."/>
            <person name="Floudas D."/>
            <person name="Copeland A."/>
            <person name="Barry K.W."/>
            <person name="Cichocki N."/>
            <person name="Veneault-Fourrey C."/>
            <person name="LaButti K."/>
            <person name="Lindquist E.A."/>
            <person name="Lipzen A."/>
            <person name="Lundell T."/>
            <person name="Morin E."/>
            <person name="Murat C."/>
            <person name="Riley R."/>
            <person name="Ohm R."/>
            <person name="Sun H."/>
            <person name="Tunlid A."/>
            <person name="Henrissat B."/>
            <person name="Grigoriev I.V."/>
            <person name="Hibbett D.S."/>
            <person name="Martin F."/>
        </authorList>
    </citation>
    <scope>NUCLEOTIDE SEQUENCE [LARGE SCALE GENOMIC DNA]</scope>
    <source>
        <strain evidence="3">F 1598</strain>
    </source>
</reference>
<reference evidence="2 3" key="1">
    <citation type="submission" date="2014-04" db="EMBL/GenBank/DDBJ databases">
        <authorList>
            <consortium name="DOE Joint Genome Institute"/>
            <person name="Kuo A."/>
            <person name="Tarkka M."/>
            <person name="Buscot F."/>
            <person name="Kohler A."/>
            <person name="Nagy L.G."/>
            <person name="Floudas D."/>
            <person name="Copeland A."/>
            <person name="Barry K.W."/>
            <person name="Cichocki N."/>
            <person name="Veneault-Fourrey C."/>
            <person name="LaButti K."/>
            <person name="Lindquist E.A."/>
            <person name="Lipzen A."/>
            <person name="Lundell T."/>
            <person name="Morin E."/>
            <person name="Murat C."/>
            <person name="Sun H."/>
            <person name="Tunlid A."/>
            <person name="Henrissat B."/>
            <person name="Grigoriev I.V."/>
            <person name="Hibbett D.S."/>
            <person name="Martin F."/>
            <person name="Nordberg H.P."/>
            <person name="Cantor M.N."/>
            <person name="Hua S.X."/>
        </authorList>
    </citation>
    <scope>NUCLEOTIDE SEQUENCE [LARGE SCALE GENOMIC DNA]</scope>
    <source>
        <strain evidence="2 3">F 1598</strain>
    </source>
</reference>
<dbReference type="InParanoid" id="A0A0C3AKQ4"/>
<protein>
    <submittedName>
        <fullName evidence="2">Uncharacterized protein</fullName>
    </submittedName>
</protein>
<feature type="region of interest" description="Disordered" evidence="1">
    <location>
        <begin position="1"/>
        <end position="57"/>
    </location>
</feature>
<dbReference type="HOGENOM" id="CLU_1200241_0_0_1"/>
<feature type="compositionally biased region" description="Acidic residues" evidence="1">
    <location>
        <begin position="1"/>
        <end position="10"/>
    </location>
</feature>
<organism evidence="2 3">
    <name type="scientific">Piloderma croceum (strain F 1598)</name>
    <dbReference type="NCBI Taxonomy" id="765440"/>
    <lineage>
        <taxon>Eukaryota</taxon>
        <taxon>Fungi</taxon>
        <taxon>Dikarya</taxon>
        <taxon>Basidiomycota</taxon>
        <taxon>Agaricomycotina</taxon>
        <taxon>Agaricomycetes</taxon>
        <taxon>Agaricomycetidae</taxon>
        <taxon>Atheliales</taxon>
        <taxon>Atheliaceae</taxon>
        <taxon>Piloderma</taxon>
    </lineage>
</organism>
<proteinExistence type="predicted"/>
<evidence type="ECO:0000313" key="2">
    <source>
        <dbReference type="EMBL" id="KIM74503.1"/>
    </source>
</evidence>
<keyword evidence="3" id="KW-1185">Reference proteome</keyword>
<evidence type="ECO:0000256" key="1">
    <source>
        <dbReference type="SAM" id="MobiDB-lite"/>
    </source>
</evidence>
<dbReference type="EMBL" id="KN833060">
    <property type="protein sequence ID" value="KIM74503.1"/>
    <property type="molecule type" value="Genomic_DNA"/>
</dbReference>
<feature type="region of interest" description="Disordered" evidence="1">
    <location>
        <begin position="183"/>
        <end position="207"/>
    </location>
</feature>